<dbReference type="Proteomes" id="UP000264217">
    <property type="component" value="Unassembled WGS sequence"/>
</dbReference>
<evidence type="ECO:0000313" key="2">
    <source>
        <dbReference type="Proteomes" id="UP000264217"/>
    </source>
</evidence>
<keyword evidence="2" id="KW-1185">Reference proteome</keyword>
<sequence length="105" mass="12229">MSGVYNYKPVMMERLRMEFMIRRMCMLLAENLAKLSACDPLSEAYGAEVRQLIREQVELQHLIISALRCYVEDDPQLIALFEQGVHDMELLGLLRSNQIILQENQ</sequence>
<comment type="caution">
    <text evidence="1">The sequence shown here is derived from an EMBL/GenBank/DDBJ whole genome shotgun (WGS) entry which is preliminary data.</text>
</comment>
<name>A0A372NMP0_9SPHI</name>
<protein>
    <submittedName>
        <fullName evidence="1">Uncharacterized protein</fullName>
    </submittedName>
</protein>
<accession>A0A372NMP0</accession>
<organism evidence="1 2">
    <name type="scientific">Mucilaginibacter conchicola</name>
    <dbReference type="NCBI Taxonomy" id="2303333"/>
    <lineage>
        <taxon>Bacteria</taxon>
        <taxon>Pseudomonadati</taxon>
        <taxon>Bacteroidota</taxon>
        <taxon>Sphingobacteriia</taxon>
        <taxon>Sphingobacteriales</taxon>
        <taxon>Sphingobacteriaceae</taxon>
        <taxon>Mucilaginibacter</taxon>
    </lineage>
</organism>
<evidence type="ECO:0000313" key="1">
    <source>
        <dbReference type="EMBL" id="RFZ89900.1"/>
    </source>
</evidence>
<dbReference type="AlphaFoldDB" id="A0A372NMP0"/>
<proteinExistence type="predicted"/>
<reference evidence="1 2" key="1">
    <citation type="submission" date="2018-08" db="EMBL/GenBank/DDBJ databases">
        <title>Mucilaginibacter sp. MYSH2.</title>
        <authorList>
            <person name="Seo T."/>
        </authorList>
    </citation>
    <scope>NUCLEOTIDE SEQUENCE [LARGE SCALE GENOMIC DNA]</scope>
    <source>
        <strain evidence="1 2">MYSH2</strain>
    </source>
</reference>
<gene>
    <name evidence="1" type="ORF">D0C36_24180</name>
</gene>
<dbReference type="EMBL" id="QWDC01000010">
    <property type="protein sequence ID" value="RFZ89900.1"/>
    <property type="molecule type" value="Genomic_DNA"/>
</dbReference>